<name>A0A074LV58_9BACL</name>
<dbReference type="STRING" id="1157490.EL26_08020"/>
<feature type="domain" description="Glutathionylspermidine synthase pre-ATP-grasp-like" evidence="6">
    <location>
        <begin position="17"/>
        <end position="411"/>
    </location>
</feature>
<organism evidence="7 8">
    <name type="scientific">Tumebacillus flagellatus</name>
    <dbReference type="NCBI Taxonomy" id="1157490"/>
    <lineage>
        <taxon>Bacteria</taxon>
        <taxon>Bacillati</taxon>
        <taxon>Bacillota</taxon>
        <taxon>Bacilli</taxon>
        <taxon>Bacillales</taxon>
        <taxon>Alicyclobacillaceae</taxon>
        <taxon>Tumebacillus</taxon>
    </lineage>
</organism>
<protein>
    <submittedName>
        <fullName evidence="7">Glutathionylspermidine synthase</fullName>
    </submittedName>
</protein>
<keyword evidence="2" id="KW-0479">Metal-binding</keyword>
<keyword evidence="4" id="KW-0067">ATP-binding</keyword>
<evidence type="ECO:0000256" key="2">
    <source>
        <dbReference type="ARBA" id="ARBA00022723"/>
    </source>
</evidence>
<evidence type="ECO:0000256" key="3">
    <source>
        <dbReference type="ARBA" id="ARBA00022741"/>
    </source>
</evidence>
<dbReference type="Pfam" id="PF03738">
    <property type="entry name" value="GSP_synth"/>
    <property type="match status" value="1"/>
</dbReference>
<reference evidence="7 8" key="1">
    <citation type="journal article" date="2013" name="Int. J. Syst. Evol. Microbiol.">
        <title>Tumebacillus flagellatus sp. nov., an alpha-amylase/pullulanase-producing bacterium isolated from cassava wastewater.</title>
        <authorList>
            <person name="Wang Q."/>
            <person name="Xie N."/>
            <person name="Qin Y."/>
            <person name="Shen N."/>
            <person name="Zhu J."/>
            <person name="Mi H."/>
            <person name="Huang R."/>
        </authorList>
    </citation>
    <scope>NUCLEOTIDE SEQUENCE [LARGE SCALE GENOMIC DNA]</scope>
    <source>
        <strain evidence="7 8">GST4</strain>
    </source>
</reference>
<evidence type="ECO:0000313" key="7">
    <source>
        <dbReference type="EMBL" id="KEO83853.1"/>
    </source>
</evidence>
<dbReference type="eggNOG" id="COG0754">
    <property type="taxonomic scope" value="Bacteria"/>
</dbReference>
<dbReference type="GO" id="GO:0046872">
    <property type="term" value="F:metal ion binding"/>
    <property type="evidence" value="ECO:0007669"/>
    <property type="project" value="UniProtKB-KW"/>
</dbReference>
<sequence>MEYAARRDLIYGPLREEGVFTWDWMYGEEYALASFHTISQAQRQELAAATEALGRIFHKVAGIVQQAPDELLLQLGIPEAALGAVRVTVADDVTTLVGRFDFASTSQGLKMLEFNSDTPTSIVEAFHVNGRVCEHFGVEDPNRGMVQHLRDGFGRLLARYAELGYPVEEVYFSALDWHDEDAGTTKYLLEQSGLRGQFIPLADLRYYDDQLAAYKTFGDEWELHRIDVLYRLHALEKLAEECDEEGFPTGARVLDLIARRKLAVINPPQGFIAQTKALQALIWNLHETGEFFTEQEHEAIARYMLPTYLENRFLGESEYVTKPIFGREGGGVVLWTRDGQAEEQDQEAHYWEQPMIYQQRVELESISVETLRGTYDGHLLWGSFLIDGQASAIVARVGGKITGNLSYYLPVGVTQPD</sequence>
<dbReference type="AlphaFoldDB" id="A0A074LV58"/>
<evidence type="ECO:0000256" key="1">
    <source>
        <dbReference type="ARBA" id="ARBA00022598"/>
    </source>
</evidence>
<dbReference type="InterPro" id="IPR005494">
    <property type="entry name" value="GSPS_pre-ATP-grasp-like_dom"/>
</dbReference>
<keyword evidence="8" id="KW-1185">Reference proteome</keyword>
<dbReference type="Gene3D" id="3.30.1490.330">
    <property type="match status" value="1"/>
</dbReference>
<dbReference type="GO" id="GO:0005524">
    <property type="term" value="F:ATP binding"/>
    <property type="evidence" value="ECO:0007669"/>
    <property type="project" value="UniProtKB-KW"/>
</dbReference>
<evidence type="ECO:0000256" key="5">
    <source>
        <dbReference type="ARBA" id="ARBA00022842"/>
    </source>
</evidence>
<comment type="caution">
    <text evidence="7">The sequence shown here is derived from an EMBL/GenBank/DDBJ whole genome shotgun (WGS) entry which is preliminary data.</text>
</comment>
<dbReference type="InterPro" id="IPR016185">
    <property type="entry name" value="PreATP-grasp_dom_sf"/>
</dbReference>
<evidence type="ECO:0000256" key="4">
    <source>
        <dbReference type="ARBA" id="ARBA00022840"/>
    </source>
</evidence>
<dbReference type="RefSeq" id="WP_038086286.1">
    <property type="nucleotide sequence ID" value="NZ_JMIR01000008.1"/>
</dbReference>
<evidence type="ECO:0000259" key="6">
    <source>
        <dbReference type="Pfam" id="PF03738"/>
    </source>
</evidence>
<dbReference type="GO" id="GO:0016874">
    <property type="term" value="F:ligase activity"/>
    <property type="evidence" value="ECO:0007669"/>
    <property type="project" value="UniProtKB-KW"/>
</dbReference>
<dbReference type="EMBL" id="JMIR01000008">
    <property type="protein sequence ID" value="KEO83853.1"/>
    <property type="molecule type" value="Genomic_DNA"/>
</dbReference>
<dbReference type="SUPFAM" id="SSF52440">
    <property type="entry name" value="PreATP-grasp domain"/>
    <property type="match status" value="1"/>
</dbReference>
<evidence type="ECO:0000313" key="8">
    <source>
        <dbReference type="Proteomes" id="UP000027931"/>
    </source>
</evidence>
<accession>A0A074LV58</accession>
<dbReference type="Proteomes" id="UP000027931">
    <property type="component" value="Unassembled WGS sequence"/>
</dbReference>
<keyword evidence="5" id="KW-0460">Magnesium</keyword>
<gene>
    <name evidence="7" type="ORF">EL26_08020</name>
</gene>
<dbReference type="SUPFAM" id="SSF56059">
    <property type="entry name" value="Glutathione synthetase ATP-binding domain-like"/>
    <property type="match status" value="1"/>
</dbReference>
<keyword evidence="3" id="KW-0547">Nucleotide-binding</keyword>
<keyword evidence="1" id="KW-0436">Ligase</keyword>
<proteinExistence type="predicted"/>